<dbReference type="OrthoDB" id="677315at2759"/>
<comment type="subunit">
    <text evidence="13">Component of the NSL complex at least composed of KAT8/MOF, KANSL1, KANSL2, KANSL3, MCRS1, PHF20, OGT1/OGT, WDR5 and HCFC1.</text>
</comment>
<keyword evidence="8" id="KW-0496">Mitochondrion</keyword>
<comment type="function">
    <text evidence="12">Non-catalytic component of the NSL histone acetyltransferase complex, a multiprotein complex that mediates histone H4 acetylation at 'Lys-5'- and 'Lys-8' (H4K5ac and H4K8ac) at transcription start sites and promotes transcription initiation. Required for NSL complex stability and for transcription of intraciliary transport genes in both ciliated and non-ciliated cells by regulating histone H4 acetylation at 'Lys-5'- and 'Lys-12' (H4K5ac and H4K12ac). This is necessary for cilium assembly in ciliated cells and for organization of the microtubule cytoskeleton in non-ciliated cells. Required within the NSL complex to maintain nuclear architecture stability by promoting KAT8-mediated acetylation of lamin LMNA.</text>
</comment>
<gene>
    <name evidence="15" type="ORF">CINCED_3A022439</name>
</gene>
<evidence type="ECO:0000256" key="9">
    <source>
        <dbReference type="ARBA" id="ARBA00023242"/>
    </source>
</evidence>
<keyword evidence="15" id="KW-0238">DNA-binding</keyword>
<keyword evidence="6" id="KW-0832">Ubl conjugation</keyword>
<evidence type="ECO:0000256" key="4">
    <source>
        <dbReference type="ARBA" id="ARBA00022499"/>
    </source>
</evidence>
<sequence>MEGKIDLIKEFSHYATEHKSSNPFNETGIKEILTRRYKENVDDSKPLDNEASIQTVTVDFHKKIPQLEDVDLIKSDPLCNMPTLSEKESVRRTRDKYVKLQLLYMHQFRYLLFKYHVNQKKKLENQKSNSESCTSELHPNNLKWTTEEEYAKLQKLKLLEQYHKLPTGQEAVTFKTAMDRKIRASPFLSNKGIVNPRNCTFVEMGIKCKEKIMPKSKFCKKHIIKDSKQVLFRACGILQSGSKCQEPIFNFDEESTCILHEKIPMLRD</sequence>
<evidence type="ECO:0000256" key="6">
    <source>
        <dbReference type="ARBA" id="ARBA00022843"/>
    </source>
</evidence>
<dbReference type="GO" id="GO:0005739">
    <property type="term" value="C:mitochondrion"/>
    <property type="evidence" value="ECO:0007669"/>
    <property type="project" value="UniProtKB-SubCell"/>
</dbReference>
<protein>
    <recommendedName>
        <fullName evidence="3">KAT8 regulatory NSL complex subunit 2</fullName>
    </recommendedName>
    <alternativeName>
        <fullName evidence="11">NSL complex protein NSL2</fullName>
    </alternativeName>
    <alternativeName>
        <fullName evidence="10">Non-specific lethal 2 homolog</fullName>
    </alternativeName>
</protein>
<name>A0A5E4M6L7_9HEMI</name>
<dbReference type="GO" id="GO:0003677">
    <property type="term" value="F:DNA binding"/>
    <property type="evidence" value="ECO:0007669"/>
    <property type="project" value="UniProtKB-KW"/>
</dbReference>
<dbReference type="InterPro" id="IPR026316">
    <property type="entry name" value="NSL2"/>
</dbReference>
<evidence type="ECO:0000256" key="12">
    <source>
        <dbReference type="ARBA" id="ARBA00093359"/>
    </source>
</evidence>
<dbReference type="AlphaFoldDB" id="A0A5E4M6L7"/>
<evidence type="ECO:0000256" key="1">
    <source>
        <dbReference type="ARBA" id="ARBA00004123"/>
    </source>
</evidence>
<keyword evidence="5" id="KW-0597">Phosphoprotein</keyword>
<evidence type="ECO:0000256" key="13">
    <source>
        <dbReference type="ARBA" id="ARBA00093543"/>
    </source>
</evidence>
<organism evidence="15 16">
    <name type="scientific">Cinara cedri</name>
    <dbReference type="NCBI Taxonomy" id="506608"/>
    <lineage>
        <taxon>Eukaryota</taxon>
        <taxon>Metazoa</taxon>
        <taxon>Ecdysozoa</taxon>
        <taxon>Arthropoda</taxon>
        <taxon>Hexapoda</taxon>
        <taxon>Insecta</taxon>
        <taxon>Pterygota</taxon>
        <taxon>Neoptera</taxon>
        <taxon>Paraneoptera</taxon>
        <taxon>Hemiptera</taxon>
        <taxon>Sternorrhyncha</taxon>
        <taxon>Aphidomorpha</taxon>
        <taxon>Aphidoidea</taxon>
        <taxon>Aphididae</taxon>
        <taxon>Lachninae</taxon>
        <taxon>Cinara</taxon>
    </lineage>
</organism>
<dbReference type="GO" id="GO:0006325">
    <property type="term" value="P:chromatin organization"/>
    <property type="evidence" value="ECO:0007669"/>
    <property type="project" value="UniProtKB-KW"/>
</dbReference>
<comment type="subcellular location">
    <subcellularLocation>
        <location evidence="2">Mitochondrion</location>
    </subcellularLocation>
    <subcellularLocation>
        <location evidence="1">Nucleus</location>
    </subcellularLocation>
</comment>
<evidence type="ECO:0000256" key="3">
    <source>
        <dbReference type="ARBA" id="ARBA00015508"/>
    </source>
</evidence>
<proteinExistence type="predicted"/>
<feature type="domain" description="KANL2-like probable zinc-finger" evidence="14">
    <location>
        <begin position="205"/>
        <end position="260"/>
    </location>
</feature>
<evidence type="ECO:0000313" key="16">
    <source>
        <dbReference type="Proteomes" id="UP000325440"/>
    </source>
</evidence>
<evidence type="ECO:0000256" key="11">
    <source>
        <dbReference type="ARBA" id="ARBA00033378"/>
    </source>
</evidence>
<keyword evidence="4" id="KW-1017">Isopeptide bond</keyword>
<dbReference type="InterPro" id="IPR025927">
    <property type="entry name" value="Znf_KANL2-like"/>
</dbReference>
<keyword evidence="16" id="KW-1185">Reference proteome</keyword>
<evidence type="ECO:0000256" key="8">
    <source>
        <dbReference type="ARBA" id="ARBA00023128"/>
    </source>
</evidence>
<dbReference type="PANTHER" id="PTHR13453">
    <property type="entry name" value="KAT8 REGULATORY NSL COMPLEX SUBUNIT 2"/>
    <property type="match status" value="1"/>
</dbReference>
<evidence type="ECO:0000256" key="10">
    <source>
        <dbReference type="ARBA" id="ARBA00032947"/>
    </source>
</evidence>
<evidence type="ECO:0000256" key="2">
    <source>
        <dbReference type="ARBA" id="ARBA00004173"/>
    </source>
</evidence>
<dbReference type="Proteomes" id="UP000325440">
    <property type="component" value="Unassembled WGS sequence"/>
</dbReference>
<evidence type="ECO:0000256" key="7">
    <source>
        <dbReference type="ARBA" id="ARBA00022853"/>
    </source>
</evidence>
<evidence type="ECO:0000313" key="15">
    <source>
        <dbReference type="EMBL" id="VVC27808.1"/>
    </source>
</evidence>
<dbReference type="GO" id="GO:0005634">
    <property type="term" value="C:nucleus"/>
    <property type="evidence" value="ECO:0007669"/>
    <property type="project" value="UniProtKB-SubCell"/>
</dbReference>
<evidence type="ECO:0000256" key="5">
    <source>
        <dbReference type="ARBA" id="ARBA00022553"/>
    </source>
</evidence>
<dbReference type="PANTHER" id="PTHR13453:SF1">
    <property type="entry name" value="KAT8 REGULATORY NSL COMPLEX SUBUNIT 2"/>
    <property type="match status" value="1"/>
</dbReference>
<reference evidence="15 16" key="1">
    <citation type="submission" date="2019-08" db="EMBL/GenBank/DDBJ databases">
        <authorList>
            <person name="Alioto T."/>
            <person name="Alioto T."/>
            <person name="Gomez Garrido J."/>
        </authorList>
    </citation>
    <scope>NUCLEOTIDE SEQUENCE [LARGE SCALE GENOMIC DNA]</scope>
</reference>
<accession>A0A5E4M6L7</accession>
<dbReference type="GO" id="GO:0044545">
    <property type="term" value="C:NSL complex"/>
    <property type="evidence" value="ECO:0007669"/>
    <property type="project" value="TreeGrafter"/>
</dbReference>
<dbReference type="Pfam" id="PF13891">
    <property type="entry name" value="zf-C3HC3H_KANSL2"/>
    <property type="match status" value="1"/>
</dbReference>
<keyword evidence="9" id="KW-0539">Nucleus</keyword>
<keyword evidence="7" id="KW-0156">Chromatin regulator</keyword>
<dbReference type="EMBL" id="CABPRJ010000476">
    <property type="protein sequence ID" value="VVC27808.1"/>
    <property type="molecule type" value="Genomic_DNA"/>
</dbReference>
<evidence type="ECO:0000259" key="14">
    <source>
        <dbReference type="Pfam" id="PF13891"/>
    </source>
</evidence>